<organism evidence="2 3">
    <name type="scientific">Argiope bruennichi</name>
    <name type="common">Wasp spider</name>
    <name type="synonym">Aranea bruennichi</name>
    <dbReference type="NCBI Taxonomy" id="94029"/>
    <lineage>
        <taxon>Eukaryota</taxon>
        <taxon>Metazoa</taxon>
        <taxon>Ecdysozoa</taxon>
        <taxon>Arthropoda</taxon>
        <taxon>Chelicerata</taxon>
        <taxon>Arachnida</taxon>
        <taxon>Araneae</taxon>
        <taxon>Araneomorphae</taxon>
        <taxon>Entelegynae</taxon>
        <taxon>Araneoidea</taxon>
        <taxon>Araneidae</taxon>
        <taxon>Argiope</taxon>
    </lineage>
</organism>
<feature type="region of interest" description="Disordered" evidence="1">
    <location>
        <begin position="272"/>
        <end position="468"/>
    </location>
</feature>
<keyword evidence="3" id="KW-1185">Reference proteome</keyword>
<feature type="compositionally biased region" description="Polar residues" evidence="1">
    <location>
        <begin position="313"/>
        <end position="324"/>
    </location>
</feature>
<accession>A0A8T0FLW7</accession>
<feature type="compositionally biased region" description="Acidic residues" evidence="1">
    <location>
        <begin position="551"/>
        <end position="560"/>
    </location>
</feature>
<reference evidence="2" key="1">
    <citation type="journal article" date="2020" name="bioRxiv">
        <title>Chromosome-level reference genome of the European wasp spider Argiope bruennichi: a resource for studies on range expansion and evolutionary adaptation.</title>
        <authorList>
            <person name="Sheffer M.M."/>
            <person name="Hoppe A."/>
            <person name="Krehenwinkel H."/>
            <person name="Uhl G."/>
            <person name="Kuss A.W."/>
            <person name="Jensen L."/>
            <person name="Jensen C."/>
            <person name="Gillespie R.G."/>
            <person name="Hoff K.J."/>
            <person name="Prost S."/>
        </authorList>
    </citation>
    <scope>NUCLEOTIDE SEQUENCE</scope>
</reference>
<sequence length="560" mass="63744">MTVAGGRLVKRVLSWRKLLKMADNIITLSDEDEIAEIAEEEKSVPVYDILRKISSESAEEVENEMVVPLYVGYNSERKVRQVMIFPKDLYEELQKSEATVLFPAAAVNDSGRIRLLDVLTNSDGGSCETTESSPLLNIEVRYLKKIIKLHCKREDFAREIFRITNHHRQNINIYNYNDWHPEPLTDDSLFDGISVEAFLKPKRKKYSIKAIQDGIRNEMPADRSELIYLCRMKERYDRENRYRDVFRIPIGNFRTPSNVLEYYHKEAFEDIDSSDDSNIDEDQPSTSKGEFSVLIVNQKQLKDQPSRRRDIQGDNNFEPQPSTSKGRDIQGDNNFEPQPSTSKGRHIQGHNNFEPQPSTSKGRHIQGHNNFEPQPCTSKGRHIQGHNNFEPQPSTSKGRHIQGHHNFEPQPSTSKGRHIQGLNNFEPQPSTSKRGSAEIILLEEDQPSTSKGLCEDLTKSHQLPPQDELKIHLKKVIASRKELRMTDDSEAPQSKRFKSVVVNKEAPASDPSKDPANAEASHHKQPSQDSVNPAAPSCPKSEQDVPKRENEEPEAGEGNE</sequence>
<proteinExistence type="predicted"/>
<name>A0A8T0FLW7_ARGBR</name>
<evidence type="ECO:0000256" key="1">
    <source>
        <dbReference type="SAM" id="MobiDB-lite"/>
    </source>
</evidence>
<reference evidence="2" key="2">
    <citation type="submission" date="2020-06" db="EMBL/GenBank/DDBJ databases">
        <authorList>
            <person name="Sheffer M."/>
        </authorList>
    </citation>
    <scope>NUCLEOTIDE SEQUENCE</scope>
</reference>
<feature type="compositionally biased region" description="Polar residues" evidence="1">
    <location>
        <begin position="385"/>
        <end position="396"/>
    </location>
</feature>
<dbReference type="Proteomes" id="UP000807504">
    <property type="component" value="Unassembled WGS sequence"/>
</dbReference>
<feature type="compositionally biased region" description="Polar residues" evidence="1">
    <location>
        <begin position="349"/>
        <end position="360"/>
    </location>
</feature>
<dbReference type="AlphaFoldDB" id="A0A8T0FLW7"/>
<feature type="compositionally biased region" description="Basic and acidic residues" evidence="1">
    <location>
        <begin position="300"/>
        <end position="312"/>
    </location>
</feature>
<gene>
    <name evidence="2" type="ORF">HNY73_006118</name>
</gene>
<feature type="compositionally biased region" description="Acidic residues" evidence="1">
    <location>
        <begin position="272"/>
        <end position="283"/>
    </location>
</feature>
<dbReference type="EMBL" id="JABXBU010000011">
    <property type="protein sequence ID" value="KAF8791218.1"/>
    <property type="molecule type" value="Genomic_DNA"/>
</dbReference>
<evidence type="ECO:0000313" key="3">
    <source>
        <dbReference type="Proteomes" id="UP000807504"/>
    </source>
</evidence>
<feature type="compositionally biased region" description="Polar residues" evidence="1">
    <location>
        <begin position="367"/>
        <end position="377"/>
    </location>
</feature>
<protein>
    <submittedName>
        <fullName evidence="2">Uncharacterized protein</fullName>
    </submittedName>
</protein>
<evidence type="ECO:0000313" key="2">
    <source>
        <dbReference type="EMBL" id="KAF8791218.1"/>
    </source>
</evidence>
<feature type="compositionally biased region" description="Polar residues" evidence="1">
    <location>
        <begin position="421"/>
        <end position="434"/>
    </location>
</feature>
<feature type="compositionally biased region" description="Polar residues" evidence="1">
    <location>
        <begin position="284"/>
        <end position="299"/>
    </location>
</feature>
<feature type="region of interest" description="Disordered" evidence="1">
    <location>
        <begin position="482"/>
        <end position="560"/>
    </location>
</feature>
<feature type="compositionally biased region" description="Polar residues" evidence="1">
    <location>
        <begin position="331"/>
        <end position="342"/>
    </location>
</feature>
<feature type="compositionally biased region" description="Basic and acidic residues" evidence="1">
    <location>
        <begin position="541"/>
        <end position="550"/>
    </location>
</feature>
<comment type="caution">
    <text evidence="2">The sequence shown here is derived from an EMBL/GenBank/DDBJ whole genome shotgun (WGS) entry which is preliminary data.</text>
</comment>